<comment type="similarity">
    <text evidence="2">Belongs to the acylphosphatase family.</text>
</comment>
<comment type="caution">
    <text evidence="4">The sequence shown here is derived from an EMBL/GenBank/DDBJ whole genome shotgun (WGS) entry which is preliminary data.</text>
</comment>
<name>A0ABR4AHL8_9LECA</name>
<evidence type="ECO:0000313" key="4">
    <source>
        <dbReference type="EMBL" id="KAL2044950.1"/>
    </source>
</evidence>
<gene>
    <name evidence="4" type="ORF">N7G274_002725</name>
</gene>
<comment type="catalytic activity">
    <reaction evidence="1">
        <text>an acyl phosphate + H2O = a carboxylate + phosphate + H(+)</text>
        <dbReference type="Rhea" id="RHEA:14965"/>
        <dbReference type="ChEBI" id="CHEBI:15377"/>
        <dbReference type="ChEBI" id="CHEBI:15378"/>
        <dbReference type="ChEBI" id="CHEBI:29067"/>
        <dbReference type="ChEBI" id="CHEBI:43474"/>
        <dbReference type="ChEBI" id="CHEBI:59918"/>
        <dbReference type="EC" id="3.6.1.7"/>
    </reaction>
</comment>
<dbReference type="SUPFAM" id="SSF54975">
    <property type="entry name" value="Acylphosphatase/BLUF domain-like"/>
    <property type="match status" value="1"/>
</dbReference>
<evidence type="ECO:0000259" key="3">
    <source>
        <dbReference type="PROSITE" id="PS51160"/>
    </source>
</evidence>
<dbReference type="Proteomes" id="UP001590950">
    <property type="component" value="Unassembled WGS sequence"/>
</dbReference>
<reference evidence="4 5" key="1">
    <citation type="submission" date="2024-09" db="EMBL/GenBank/DDBJ databases">
        <title>Rethinking Asexuality: The Enigmatic Case of Functional Sexual Genes in Lepraria (Stereocaulaceae).</title>
        <authorList>
            <person name="Doellman M."/>
            <person name="Sun Y."/>
            <person name="Barcenas-Pena A."/>
            <person name="Lumbsch H.T."/>
            <person name="Grewe F."/>
        </authorList>
    </citation>
    <scope>NUCLEOTIDE SEQUENCE [LARGE SCALE GENOMIC DNA]</scope>
    <source>
        <strain evidence="4 5">Mercado 3170</strain>
    </source>
</reference>
<organism evidence="4 5">
    <name type="scientific">Stereocaulon virgatum</name>
    <dbReference type="NCBI Taxonomy" id="373712"/>
    <lineage>
        <taxon>Eukaryota</taxon>
        <taxon>Fungi</taxon>
        <taxon>Dikarya</taxon>
        <taxon>Ascomycota</taxon>
        <taxon>Pezizomycotina</taxon>
        <taxon>Lecanoromycetes</taxon>
        <taxon>OSLEUM clade</taxon>
        <taxon>Lecanoromycetidae</taxon>
        <taxon>Lecanorales</taxon>
        <taxon>Lecanorineae</taxon>
        <taxon>Stereocaulaceae</taxon>
        <taxon>Stereocaulon</taxon>
    </lineage>
</organism>
<evidence type="ECO:0000313" key="5">
    <source>
        <dbReference type="Proteomes" id="UP001590950"/>
    </source>
</evidence>
<dbReference type="PROSITE" id="PS51160">
    <property type="entry name" value="ACYLPHOSPHATASE_3"/>
    <property type="match status" value="1"/>
</dbReference>
<accession>A0ABR4AHL8</accession>
<dbReference type="InterPro" id="IPR036046">
    <property type="entry name" value="Acylphosphatase-like_dom_sf"/>
</dbReference>
<dbReference type="EC" id="3.6.1.7" evidence="1"/>
<feature type="active site" evidence="1">
    <location>
        <position position="31"/>
    </location>
</feature>
<dbReference type="Pfam" id="PF00708">
    <property type="entry name" value="Acylphosphatase"/>
    <property type="match status" value="1"/>
</dbReference>
<evidence type="ECO:0000256" key="1">
    <source>
        <dbReference type="PROSITE-ProRule" id="PRU00520"/>
    </source>
</evidence>
<keyword evidence="5" id="KW-1185">Reference proteome</keyword>
<feature type="domain" description="Acylphosphatase-like" evidence="3">
    <location>
        <begin position="16"/>
        <end position="102"/>
    </location>
</feature>
<dbReference type="Gene3D" id="3.30.70.100">
    <property type="match status" value="1"/>
</dbReference>
<dbReference type="InterPro" id="IPR001792">
    <property type="entry name" value="Acylphosphatase-like_dom"/>
</dbReference>
<proteinExistence type="inferred from homology"/>
<dbReference type="PANTHER" id="PTHR47268:SF4">
    <property type="entry name" value="ACYLPHOSPHATASE"/>
    <property type="match status" value="1"/>
</dbReference>
<evidence type="ECO:0000256" key="2">
    <source>
        <dbReference type="RuleBase" id="RU004168"/>
    </source>
</evidence>
<protein>
    <recommendedName>
        <fullName evidence="1">acylphosphatase</fullName>
        <ecNumber evidence="1">3.6.1.7</ecNumber>
    </recommendedName>
</protein>
<dbReference type="InterPro" id="IPR020456">
    <property type="entry name" value="Acylphosphatase"/>
</dbReference>
<dbReference type="InterPro" id="IPR017968">
    <property type="entry name" value="Acylphosphatase_CS"/>
</dbReference>
<dbReference type="PRINTS" id="PR00112">
    <property type="entry name" value="ACYLPHPHTASE"/>
</dbReference>
<feature type="active site" evidence="1">
    <location>
        <position position="49"/>
    </location>
</feature>
<dbReference type="PROSITE" id="PS00150">
    <property type="entry name" value="ACYLPHOSPHATASE_1"/>
    <property type="match status" value="1"/>
</dbReference>
<keyword evidence="1" id="KW-0378">Hydrolase</keyword>
<sequence>MKRLCSSAATEMSQQRISFKVHGRVQGVNFRSFAVKKAEGLKLTGYVTNTSDGKVSGEAQGSADSIKSYLKELNNGPSAAHVVKVDKKEIGVKDGESSFRVQ</sequence>
<dbReference type="PANTHER" id="PTHR47268">
    <property type="entry name" value="ACYLPHOSPHATASE"/>
    <property type="match status" value="1"/>
</dbReference>
<dbReference type="EMBL" id="JBEFKJ010000008">
    <property type="protein sequence ID" value="KAL2044950.1"/>
    <property type="molecule type" value="Genomic_DNA"/>
</dbReference>